<evidence type="ECO:0000256" key="1">
    <source>
        <dbReference type="ARBA" id="ARBA00004167"/>
    </source>
</evidence>
<feature type="transmembrane region" description="Helical" evidence="8">
    <location>
        <begin position="195"/>
        <end position="216"/>
    </location>
</feature>
<keyword evidence="5 8" id="KW-0472">Membrane</keyword>
<organism evidence="11 12">
    <name type="scientific">Pseudocercospora musae</name>
    <dbReference type="NCBI Taxonomy" id="113226"/>
    <lineage>
        <taxon>Eukaryota</taxon>
        <taxon>Fungi</taxon>
        <taxon>Dikarya</taxon>
        <taxon>Ascomycota</taxon>
        <taxon>Pezizomycotina</taxon>
        <taxon>Dothideomycetes</taxon>
        <taxon>Dothideomycetidae</taxon>
        <taxon>Mycosphaerellales</taxon>
        <taxon>Mycosphaerellaceae</taxon>
        <taxon>Pseudocercospora</taxon>
    </lineage>
</organism>
<evidence type="ECO:0000313" key="11">
    <source>
        <dbReference type="EMBL" id="KXT16017.1"/>
    </source>
</evidence>
<dbReference type="InterPro" id="IPR002889">
    <property type="entry name" value="WSC_carb-bd"/>
</dbReference>
<dbReference type="SMART" id="SM00321">
    <property type="entry name" value="WSC"/>
    <property type="match status" value="1"/>
</dbReference>
<evidence type="ECO:0000256" key="7">
    <source>
        <dbReference type="SAM" id="MobiDB-lite"/>
    </source>
</evidence>
<feature type="region of interest" description="Disordered" evidence="7">
    <location>
        <begin position="129"/>
        <end position="150"/>
    </location>
</feature>
<dbReference type="PROSITE" id="PS51212">
    <property type="entry name" value="WSC"/>
    <property type="match status" value="1"/>
</dbReference>
<reference evidence="11 12" key="1">
    <citation type="submission" date="2015-07" db="EMBL/GenBank/DDBJ databases">
        <title>Comparative genomics of the Sigatoka disease complex on banana suggests a link between parallel evolutionary changes in Pseudocercospora fijiensis and Pseudocercospora eumusae and increased virulence on the banana host.</title>
        <authorList>
            <person name="Chang T.-C."/>
            <person name="Salvucci A."/>
            <person name="Crous P.W."/>
            <person name="Stergiopoulos I."/>
        </authorList>
    </citation>
    <scope>NUCLEOTIDE SEQUENCE [LARGE SCALE GENOMIC DNA]</scope>
    <source>
        <strain evidence="11 12">CBS 116634</strain>
    </source>
</reference>
<comment type="caution">
    <text evidence="11">The sequence shown here is derived from an EMBL/GenBank/DDBJ whole genome shotgun (WGS) entry which is preliminary data.</text>
</comment>
<keyword evidence="6" id="KW-0325">Glycoprotein</keyword>
<feature type="signal peptide" evidence="9">
    <location>
        <begin position="1"/>
        <end position="21"/>
    </location>
</feature>
<evidence type="ECO:0000256" key="9">
    <source>
        <dbReference type="SAM" id="SignalP"/>
    </source>
</evidence>
<feature type="compositionally biased region" description="Polar residues" evidence="7">
    <location>
        <begin position="334"/>
        <end position="344"/>
    </location>
</feature>
<feature type="compositionally biased region" description="Basic residues" evidence="7">
    <location>
        <begin position="282"/>
        <end position="294"/>
    </location>
</feature>
<accession>A0A139IMH7</accession>
<feature type="region of interest" description="Disordered" evidence="7">
    <location>
        <begin position="236"/>
        <end position="354"/>
    </location>
</feature>
<dbReference type="AlphaFoldDB" id="A0A139IMH7"/>
<evidence type="ECO:0000256" key="4">
    <source>
        <dbReference type="ARBA" id="ARBA00022989"/>
    </source>
</evidence>
<evidence type="ECO:0000256" key="5">
    <source>
        <dbReference type="ARBA" id="ARBA00023136"/>
    </source>
</evidence>
<feature type="chain" id="PRO_5007297553" description="WSC domain-containing protein" evidence="9">
    <location>
        <begin position="22"/>
        <end position="366"/>
    </location>
</feature>
<proteinExistence type="predicted"/>
<keyword evidence="4 8" id="KW-1133">Transmembrane helix</keyword>
<evidence type="ECO:0000259" key="10">
    <source>
        <dbReference type="PROSITE" id="PS51212"/>
    </source>
</evidence>
<evidence type="ECO:0000256" key="6">
    <source>
        <dbReference type="ARBA" id="ARBA00023180"/>
    </source>
</evidence>
<dbReference type="Proteomes" id="UP000073492">
    <property type="component" value="Unassembled WGS sequence"/>
</dbReference>
<evidence type="ECO:0000313" key="12">
    <source>
        <dbReference type="Proteomes" id="UP000073492"/>
    </source>
</evidence>
<dbReference type="PANTHER" id="PTHR24269">
    <property type="entry name" value="KREMEN PROTEIN"/>
    <property type="match status" value="1"/>
</dbReference>
<name>A0A139IMH7_9PEZI</name>
<feature type="domain" description="WSC" evidence="10">
    <location>
        <begin position="36"/>
        <end position="125"/>
    </location>
</feature>
<gene>
    <name evidence="11" type="ORF">AC579_7111</name>
</gene>
<evidence type="ECO:0000256" key="3">
    <source>
        <dbReference type="ARBA" id="ARBA00022729"/>
    </source>
</evidence>
<evidence type="ECO:0000256" key="8">
    <source>
        <dbReference type="SAM" id="Phobius"/>
    </source>
</evidence>
<dbReference type="Pfam" id="PF01822">
    <property type="entry name" value="WSC"/>
    <property type="match status" value="1"/>
</dbReference>
<protein>
    <recommendedName>
        <fullName evidence="10">WSC domain-containing protein</fullName>
    </recommendedName>
</protein>
<sequence>MPSLATRTLTLLSLFGTMALASEPILQKGPPLQKRAQSYKGCYSSSADMSNVGSYTYQSTGYCGEKCTGQSQAVMGLSAGDECWCGGNIPADSDKVDDSKCNSPCTGYGQDDCGGDGFWSVYTTGTGTAGTEGASSASSDSSSTKGTPSTSAVATVSTSIAPGHTVVVTIAPDTSSTSIASPDKSGGGGTNTTGIAVGVVVGVVAVAGIIGALVFWRKRKNAREAEEEYARKNQANDFIRGGGERKPPGTGYSGMSDQRLDPEAGRRNSVGSLADNQDYSRRILRIPTRGRKHRSDLIYTQREEAKGNGFEYETSPHTSDRAAPPHNDARGINSPDSSTVSQLDLGSGDFSGRASHFSKALPQLAI</sequence>
<dbReference type="GO" id="GO:0005886">
    <property type="term" value="C:plasma membrane"/>
    <property type="evidence" value="ECO:0007669"/>
    <property type="project" value="TreeGrafter"/>
</dbReference>
<dbReference type="STRING" id="113226.A0A139IMH7"/>
<dbReference type="InterPro" id="IPR051836">
    <property type="entry name" value="Kremen_rcpt"/>
</dbReference>
<dbReference type="EMBL" id="LFZO01000045">
    <property type="protein sequence ID" value="KXT16017.1"/>
    <property type="molecule type" value="Genomic_DNA"/>
</dbReference>
<dbReference type="PANTHER" id="PTHR24269:SF16">
    <property type="entry name" value="PROTEIN SLG1"/>
    <property type="match status" value="1"/>
</dbReference>
<comment type="subcellular location">
    <subcellularLocation>
        <location evidence="1">Membrane</location>
        <topology evidence="1">Single-pass membrane protein</topology>
    </subcellularLocation>
</comment>
<evidence type="ECO:0000256" key="2">
    <source>
        <dbReference type="ARBA" id="ARBA00022692"/>
    </source>
</evidence>
<keyword evidence="12" id="KW-1185">Reference proteome</keyword>
<dbReference type="OrthoDB" id="2019572at2759"/>
<keyword evidence="2 8" id="KW-0812">Transmembrane</keyword>
<keyword evidence="3 9" id="KW-0732">Signal</keyword>